<dbReference type="FunFam" id="3.30.1140.40:FF:000003">
    <property type="entry name" value="tctex1 domain-containing protein 2"/>
    <property type="match status" value="1"/>
</dbReference>
<feature type="compositionally biased region" description="Gly residues" evidence="2">
    <location>
        <begin position="67"/>
        <end position="81"/>
    </location>
</feature>
<dbReference type="InterPro" id="IPR005334">
    <property type="entry name" value="Tctex-1-like"/>
</dbReference>
<keyword evidence="4" id="KW-1185">Reference proteome</keyword>
<organism evidence="3 4">
    <name type="scientific">Geranomyces variabilis</name>
    <dbReference type="NCBI Taxonomy" id="109894"/>
    <lineage>
        <taxon>Eukaryota</taxon>
        <taxon>Fungi</taxon>
        <taxon>Fungi incertae sedis</taxon>
        <taxon>Chytridiomycota</taxon>
        <taxon>Chytridiomycota incertae sedis</taxon>
        <taxon>Chytridiomycetes</taxon>
        <taxon>Spizellomycetales</taxon>
        <taxon>Powellomycetaceae</taxon>
        <taxon>Geranomyces</taxon>
    </lineage>
</organism>
<comment type="similarity">
    <text evidence="1">Belongs to the dynein light chain Tctex-type family.</text>
</comment>
<gene>
    <name evidence="3" type="primary">TCTEX1D2_1</name>
    <name evidence="3" type="ORF">HDU87_001377</name>
</gene>
<protein>
    <submittedName>
        <fullName evidence="3">Tctex1 domain-containing protein 2</fullName>
    </submittedName>
</protein>
<dbReference type="Gene3D" id="3.30.1140.40">
    <property type="entry name" value="Tctex-1"/>
    <property type="match status" value="1"/>
</dbReference>
<dbReference type="GO" id="GO:0005868">
    <property type="term" value="C:cytoplasmic dynein complex"/>
    <property type="evidence" value="ECO:0007669"/>
    <property type="project" value="TreeGrafter"/>
</dbReference>
<evidence type="ECO:0000313" key="3">
    <source>
        <dbReference type="EMBL" id="KAJ3181248.1"/>
    </source>
</evidence>
<reference evidence="3" key="1">
    <citation type="submission" date="2020-05" db="EMBL/GenBank/DDBJ databases">
        <title>Phylogenomic resolution of chytrid fungi.</title>
        <authorList>
            <person name="Stajich J.E."/>
            <person name="Amses K."/>
            <person name="Simmons R."/>
            <person name="Seto K."/>
            <person name="Myers J."/>
            <person name="Bonds A."/>
            <person name="Quandt C.A."/>
            <person name="Barry K."/>
            <person name="Liu P."/>
            <person name="Grigoriev I."/>
            <person name="Longcore J.E."/>
            <person name="James T.Y."/>
        </authorList>
    </citation>
    <scope>NUCLEOTIDE SEQUENCE</scope>
    <source>
        <strain evidence="3">JEL0379</strain>
    </source>
</reference>
<evidence type="ECO:0000313" key="4">
    <source>
        <dbReference type="Proteomes" id="UP001212152"/>
    </source>
</evidence>
<dbReference type="PANTHER" id="PTHR21255">
    <property type="entry name" value="T-COMPLEX-ASSOCIATED-TESTIS-EXPRESSED 1/ DYNEIN LIGHT CHAIN"/>
    <property type="match status" value="1"/>
</dbReference>
<dbReference type="Pfam" id="PF03645">
    <property type="entry name" value="Tctex-1"/>
    <property type="match status" value="1"/>
</dbReference>
<dbReference type="Proteomes" id="UP001212152">
    <property type="component" value="Unassembled WGS sequence"/>
</dbReference>
<feature type="region of interest" description="Disordered" evidence="2">
    <location>
        <begin position="1"/>
        <end position="87"/>
    </location>
</feature>
<dbReference type="CDD" id="cd21459">
    <property type="entry name" value="DLC-like_TCTEX1D2"/>
    <property type="match status" value="1"/>
</dbReference>
<evidence type="ECO:0000256" key="2">
    <source>
        <dbReference type="SAM" id="MobiDB-lite"/>
    </source>
</evidence>
<accession>A0AAD5TMS0</accession>
<sequence length="223" mass="23091">MPPAEDNDDSTASPHPQTPLPAGGGAGTSPHSSAPGTARTATASSSARAALHSGGSRTNLLSASNTHGGGGGGAGAAGGAGANNNPPGSARAGTAALLADAPVNAVVFENTYKMKPDQKFHSEPVRRITEDVLQRTLTKVKYDGEKIPLLCQQISNEILASVKKLDYDRYKYVVDVTIGEFKGQGIRVASRAIWDTTTDSYASASFKNATLFAVAMVFGCYYE</sequence>
<feature type="compositionally biased region" description="Low complexity" evidence="2">
    <location>
        <begin position="32"/>
        <end position="57"/>
    </location>
</feature>
<comment type="caution">
    <text evidence="3">The sequence shown here is derived from an EMBL/GenBank/DDBJ whole genome shotgun (WGS) entry which is preliminary data.</text>
</comment>
<name>A0AAD5TMS0_9FUNG</name>
<proteinExistence type="inferred from homology"/>
<dbReference type="GO" id="GO:0007018">
    <property type="term" value="P:microtubule-based movement"/>
    <property type="evidence" value="ECO:0007669"/>
    <property type="project" value="TreeGrafter"/>
</dbReference>
<evidence type="ECO:0000256" key="1">
    <source>
        <dbReference type="ARBA" id="ARBA00005361"/>
    </source>
</evidence>
<dbReference type="AlphaFoldDB" id="A0AAD5TMS0"/>
<dbReference type="EMBL" id="JADGJQ010000013">
    <property type="protein sequence ID" value="KAJ3181248.1"/>
    <property type="molecule type" value="Genomic_DNA"/>
</dbReference>
<dbReference type="GO" id="GO:0005737">
    <property type="term" value="C:cytoplasm"/>
    <property type="evidence" value="ECO:0007669"/>
    <property type="project" value="TreeGrafter"/>
</dbReference>
<dbReference type="GO" id="GO:0045505">
    <property type="term" value="F:dynein intermediate chain binding"/>
    <property type="evidence" value="ECO:0007669"/>
    <property type="project" value="TreeGrafter"/>
</dbReference>
<dbReference type="PANTHER" id="PTHR21255:SF7">
    <property type="entry name" value="DYNEIN LIGHT CHAIN TCTEX-TYPE PROTEIN 2B"/>
    <property type="match status" value="1"/>
</dbReference>
<dbReference type="InterPro" id="IPR038586">
    <property type="entry name" value="Tctex-1-like_sf"/>
</dbReference>